<evidence type="ECO:0000256" key="1">
    <source>
        <dbReference type="SAM" id="SignalP"/>
    </source>
</evidence>
<dbReference type="OrthoDB" id="6348902at2759"/>
<gene>
    <name evidence="3" type="primary">LOC108667443</name>
</gene>
<dbReference type="AlphaFoldDB" id="A0A8B7N8J9"/>
<dbReference type="KEGG" id="hazt:108667443"/>
<sequence>MNEISMHKFSVSLLVAILLYLFQWEQVSGKIKFRVSANMLTDRESFDFGREVDIDGILKQIETIGRRTRLMQKHNKTDKLCAEKITKYLEEKVEALLPATTSQVEKEEILLGDDSILTSVTGTQNSDTIVSSDPPAYESLDYSWDKEISNPTFDSDLNPSNIFKHLNSTNEVQKRSTEDSVSDILQPVRGERQARVFFNFDRRYALNTTAALTIPLIRFYFPAEREGTESGYGPNVYATLTFVTFFLLGAVATAGYNIALNTLSIGGSAGRLLNSFGHGTQFLRDSSALPAAVHEALEELADALEVKSCTHLATCEAYTDLHANSLLSLPFRAYTPQLEVAARRSSGSGSCRREYPCIVDPFELMNLVIDIVAGKFSP</sequence>
<reference evidence="3" key="1">
    <citation type="submission" date="2025-08" db="UniProtKB">
        <authorList>
            <consortium name="RefSeq"/>
        </authorList>
    </citation>
    <scope>IDENTIFICATION</scope>
    <source>
        <tissue evidence="3">Whole organism</tissue>
    </source>
</reference>
<evidence type="ECO:0000313" key="2">
    <source>
        <dbReference type="Proteomes" id="UP000694843"/>
    </source>
</evidence>
<dbReference type="RefSeq" id="XP_018009955.2">
    <property type="nucleotide sequence ID" value="XM_018154466.2"/>
</dbReference>
<protein>
    <submittedName>
        <fullName evidence="3">Uncharacterized protein LOC108667443</fullName>
    </submittedName>
</protein>
<dbReference type="GeneID" id="108667443"/>
<organism evidence="2 3">
    <name type="scientific">Hyalella azteca</name>
    <name type="common">Amphipod</name>
    <dbReference type="NCBI Taxonomy" id="294128"/>
    <lineage>
        <taxon>Eukaryota</taxon>
        <taxon>Metazoa</taxon>
        <taxon>Ecdysozoa</taxon>
        <taxon>Arthropoda</taxon>
        <taxon>Crustacea</taxon>
        <taxon>Multicrustacea</taxon>
        <taxon>Malacostraca</taxon>
        <taxon>Eumalacostraca</taxon>
        <taxon>Peracarida</taxon>
        <taxon>Amphipoda</taxon>
        <taxon>Senticaudata</taxon>
        <taxon>Talitrida</taxon>
        <taxon>Talitroidea</taxon>
        <taxon>Hyalellidae</taxon>
        <taxon>Hyalella</taxon>
    </lineage>
</organism>
<keyword evidence="1" id="KW-0732">Signal</keyword>
<proteinExistence type="predicted"/>
<evidence type="ECO:0000313" key="3">
    <source>
        <dbReference type="RefSeq" id="XP_018009955.2"/>
    </source>
</evidence>
<dbReference type="Proteomes" id="UP000694843">
    <property type="component" value="Unplaced"/>
</dbReference>
<accession>A0A8B7N8J9</accession>
<name>A0A8B7N8J9_HYAAZ</name>
<feature type="chain" id="PRO_5037455774" evidence="1">
    <location>
        <begin position="30"/>
        <end position="378"/>
    </location>
</feature>
<keyword evidence="2" id="KW-1185">Reference proteome</keyword>
<feature type="signal peptide" evidence="1">
    <location>
        <begin position="1"/>
        <end position="29"/>
    </location>
</feature>